<evidence type="ECO:0000313" key="2">
    <source>
        <dbReference type="Proteomes" id="UP001526143"/>
    </source>
</evidence>
<gene>
    <name evidence="1" type="ORF">OGM63_13515</name>
</gene>
<organism evidence="1 2">
    <name type="scientific">Plectonema radiosum NIES-515</name>
    <dbReference type="NCBI Taxonomy" id="2986073"/>
    <lineage>
        <taxon>Bacteria</taxon>
        <taxon>Bacillati</taxon>
        <taxon>Cyanobacteriota</taxon>
        <taxon>Cyanophyceae</taxon>
        <taxon>Oscillatoriophycideae</taxon>
        <taxon>Oscillatoriales</taxon>
        <taxon>Microcoleaceae</taxon>
        <taxon>Plectonema</taxon>
    </lineage>
</organism>
<keyword evidence="2" id="KW-1185">Reference proteome</keyword>
<proteinExistence type="predicted"/>
<comment type="caution">
    <text evidence="1">The sequence shown here is derived from an EMBL/GenBank/DDBJ whole genome shotgun (WGS) entry which is preliminary data.</text>
</comment>
<reference evidence="1 2" key="1">
    <citation type="submission" date="2022-10" db="EMBL/GenBank/DDBJ databases">
        <title>Identification of biosynthetic pathway for the production of the potent trypsin inhibitor radiosumin.</title>
        <authorList>
            <person name="Fewer D.P."/>
            <person name="Delbaje E."/>
            <person name="Ouyang X."/>
            <person name="Agostino P.D."/>
            <person name="Wahlsten M."/>
            <person name="Jokela J."/>
            <person name="Permi P."/>
            <person name="Haapaniemi E."/>
            <person name="Koistinen H."/>
        </authorList>
    </citation>
    <scope>NUCLEOTIDE SEQUENCE [LARGE SCALE GENOMIC DNA]</scope>
    <source>
        <strain evidence="1 2">NIES-515</strain>
    </source>
</reference>
<name>A0ABT3AZH9_9CYAN</name>
<protein>
    <submittedName>
        <fullName evidence="1">Uncharacterized protein</fullName>
    </submittedName>
</protein>
<dbReference type="EMBL" id="JAOWRF010000197">
    <property type="protein sequence ID" value="MCV3214518.1"/>
    <property type="molecule type" value="Genomic_DNA"/>
</dbReference>
<evidence type="ECO:0000313" key="1">
    <source>
        <dbReference type="EMBL" id="MCV3214518.1"/>
    </source>
</evidence>
<sequence>MTTKTFNVHSPQAEAIYDYLEKGLHKIKFKGGIGIGFKPNTPAQFYIVFHDNTEQNLAILRENLNEFKVTQIVEKS</sequence>
<dbReference type="RefSeq" id="WP_263746100.1">
    <property type="nucleotide sequence ID" value="NZ_JAOWRF010000197.1"/>
</dbReference>
<dbReference type="Proteomes" id="UP001526143">
    <property type="component" value="Unassembled WGS sequence"/>
</dbReference>
<accession>A0ABT3AZH9</accession>